<evidence type="ECO:0000313" key="1">
    <source>
        <dbReference type="EMBL" id="SDM55175.1"/>
    </source>
</evidence>
<reference evidence="1 2" key="1">
    <citation type="submission" date="2016-10" db="EMBL/GenBank/DDBJ databases">
        <authorList>
            <person name="de Groot N.N."/>
        </authorList>
    </citation>
    <scope>NUCLEOTIDE SEQUENCE [LARGE SCALE GENOMIC DNA]</scope>
    <source>
        <strain evidence="1 2">DSM 19886</strain>
    </source>
</reference>
<dbReference type="OrthoDB" id="5365632at2"/>
<evidence type="ECO:0000313" key="2">
    <source>
        <dbReference type="Proteomes" id="UP000199440"/>
    </source>
</evidence>
<dbReference type="AlphaFoldDB" id="A0A1G9U6J2"/>
<keyword evidence="2" id="KW-1185">Reference proteome</keyword>
<dbReference type="EMBL" id="FNGV01000010">
    <property type="protein sequence ID" value="SDM55175.1"/>
    <property type="molecule type" value="Genomic_DNA"/>
</dbReference>
<sequence>MIFIGMLTAFGNPISAAAGSQGKIRNFQLIAGGINITIVPIAYHIFKICSVPEYVFYCSNNNFNNSGNSKVINN</sequence>
<dbReference type="Proteomes" id="UP000199440">
    <property type="component" value="Unassembled WGS sequence"/>
</dbReference>
<organism evidence="1 2">
    <name type="scientific">Kriegella aquimaris</name>
    <dbReference type="NCBI Taxonomy" id="192904"/>
    <lineage>
        <taxon>Bacteria</taxon>
        <taxon>Pseudomonadati</taxon>
        <taxon>Bacteroidota</taxon>
        <taxon>Flavobacteriia</taxon>
        <taxon>Flavobacteriales</taxon>
        <taxon>Flavobacteriaceae</taxon>
        <taxon>Kriegella</taxon>
    </lineage>
</organism>
<name>A0A1G9U6J2_9FLAO</name>
<protein>
    <submittedName>
        <fullName evidence="1">Uncharacterized protein</fullName>
    </submittedName>
</protein>
<accession>A0A1G9U6J2</accession>
<dbReference type="RefSeq" id="WP_089892669.1">
    <property type="nucleotide sequence ID" value="NZ_FNGV01000010.1"/>
</dbReference>
<gene>
    <name evidence="1" type="ORF">SAMN04488514_110126</name>
</gene>
<proteinExistence type="predicted"/>